<feature type="compositionally biased region" description="Polar residues" evidence="15">
    <location>
        <begin position="319"/>
        <end position="342"/>
    </location>
</feature>
<name>A0A8C9HQX1_9PRIM</name>
<dbReference type="GO" id="GO:0008173">
    <property type="term" value="F:RNA methyltransferase activity"/>
    <property type="evidence" value="ECO:0007669"/>
    <property type="project" value="InterPro"/>
</dbReference>
<dbReference type="InterPro" id="IPR023267">
    <property type="entry name" value="RCMT"/>
</dbReference>
<dbReference type="GO" id="GO:0005762">
    <property type="term" value="C:mitochondrial large ribosomal subunit"/>
    <property type="evidence" value="ECO:0007669"/>
    <property type="project" value="TreeGrafter"/>
</dbReference>
<dbReference type="Ensembl" id="ENSPTET00000035335.1">
    <property type="protein sequence ID" value="ENSPTEP00000024907.1"/>
    <property type="gene ID" value="ENSPTEG00000025299.1"/>
</dbReference>
<keyword evidence="7" id="KW-0809">Transit peptide</keyword>
<keyword evidence="5 14" id="KW-0949">S-adenosyl-L-methionine</keyword>
<dbReference type="Pfam" id="PF01189">
    <property type="entry name" value="Methyltr_RsmB-F"/>
    <property type="match status" value="1"/>
</dbReference>
<evidence type="ECO:0000256" key="3">
    <source>
        <dbReference type="ARBA" id="ARBA00022603"/>
    </source>
</evidence>
<keyword evidence="18" id="KW-1185">Reference proteome</keyword>
<sequence length="396" mass="46140">MSELANITDIIKYDDSIEQIDKLIYYLNPCSVLSAYFLNVQKNEKVLDMCASPGGKSIVLANKIFGFDTSPLNRIKNINIKNNSNIEIKLSLDVLNYYKINKAGLLVVNEFNKNRYLRLKDVLHKYLPTDLIKSGNIHIINYNGLKLNSFVRYEKFHKILLDVPCSSDEHLIKKKSSDINRWSVNIIKNNSNVQFELLLNAFHLLLTKGIIIYSTCALSYHENDNVIERLIKKFNKHVNIIDFVQEEYEKIYTHAMQQNYNINMTKNNEQFIQNDIINVTECKYHISQNNGELNKNNLSKCVNKEKYEYVTNTNLSNANLSVDKNTNNSYKQKSTQNNSSHTRSTDKCDFLHSNHFKKFKEKTNFLKFFEKTKYGYISLPDKSPFGVLYICKIQKV</sequence>
<organism evidence="17 18">
    <name type="scientific">Piliocolobus tephrosceles</name>
    <name type="common">Ugandan red Colobus</name>
    <dbReference type="NCBI Taxonomy" id="591936"/>
    <lineage>
        <taxon>Eukaryota</taxon>
        <taxon>Metazoa</taxon>
        <taxon>Chordata</taxon>
        <taxon>Craniata</taxon>
        <taxon>Vertebrata</taxon>
        <taxon>Euteleostomi</taxon>
        <taxon>Mammalia</taxon>
        <taxon>Eutheria</taxon>
        <taxon>Euarchontoglires</taxon>
        <taxon>Primates</taxon>
        <taxon>Haplorrhini</taxon>
        <taxon>Catarrhini</taxon>
        <taxon>Cercopithecidae</taxon>
        <taxon>Colobinae</taxon>
        <taxon>Piliocolobus</taxon>
    </lineage>
</organism>
<dbReference type="GO" id="GO:0003723">
    <property type="term" value="F:RNA binding"/>
    <property type="evidence" value="ECO:0007669"/>
    <property type="project" value="UniProtKB-UniRule"/>
</dbReference>
<comment type="catalytic activity">
    <reaction evidence="11">
        <text>a cytidine in mRNA + S-adenosyl-L-methionine = a 5-methylcytidine in mRNA + S-adenosyl-L-homocysteine + H(+)</text>
        <dbReference type="Rhea" id="RHEA:61464"/>
        <dbReference type="Rhea" id="RHEA-COMP:15145"/>
        <dbReference type="Rhea" id="RHEA-COMP:15826"/>
        <dbReference type="ChEBI" id="CHEBI:15378"/>
        <dbReference type="ChEBI" id="CHEBI:57856"/>
        <dbReference type="ChEBI" id="CHEBI:59789"/>
        <dbReference type="ChEBI" id="CHEBI:74483"/>
        <dbReference type="ChEBI" id="CHEBI:82748"/>
    </reaction>
</comment>
<keyword evidence="6 14" id="KW-0694">RNA-binding</keyword>
<reference evidence="17" key="2">
    <citation type="submission" date="2025-09" db="UniProtKB">
        <authorList>
            <consortium name="Ensembl"/>
        </authorList>
    </citation>
    <scope>IDENTIFICATION</scope>
</reference>
<proteinExistence type="inferred from homology"/>
<keyword evidence="4 14" id="KW-0808">Transferase</keyword>
<evidence type="ECO:0000256" key="15">
    <source>
        <dbReference type="SAM" id="MobiDB-lite"/>
    </source>
</evidence>
<protein>
    <recommendedName>
        <fullName evidence="12">5-cytosine rRNA methyltransferase NSUN4</fullName>
    </recommendedName>
    <alternativeName>
        <fullName evidence="13">5-cytosine tRNA methyltransferase NSUN4</fullName>
    </alternativeName>
    <alternativeName>
        <fullName evidence="9">NOL1/NOP2/Sun domain family member 4</fullName>
    </alternativeName>
</protein>
<evidence type="ECO:0000256" key="1">
    <source>
        <dbReference type="ARBA" id="ARBA00004173"/>
    </source>
</evidence>
<evidence type="ECO:0000256" key="9">
    <source>
        <dbReference type="ARBA" id="ARBA00042050"/>
    </source>
</evidence>
<evidence type="ECO:0000256" key="6">
    <source>
        <dbReference type="ARBA" id="ARBA00022884"/>
    </source>
</evidence>
<feature type="region of interest" description="Disordered" evidence="15">
    <location>
        <begin position="319"/>
        <end position="346"/>
    </location>
</feature>
<dbReference type="PRINTS" id="PR02008">
    <property type="entry name" value="RCMTFAMILY"/>
</dbReference>
<comment type="similarity">
    <text evidence="14">Belongs to the class I-like SAM-binding methyltransferase superfamily. RsmB/NOP family.</text>
</comment>
<dbReference type="PANTHER" id="PTHR22808:SF3">
    <property type="entry name" value="5-METHYLCYTOSINE RRNA METHYLTRANSFERASE NSUN4"/>
    <property type="match status" value="1"/>
</dbReference>
<dbReference type="GO" id="GO:0008757">
    <property type="term" value="F:S-adenosylmethionine-dependent methyltransferase activity"/>
    <property type="evidence" value="ECO:0007669"/>
    <property type="project" value="UniProtKB-ARBA"/>
</dbReference>
<evidence type="ECO:0000256" key="14">
    <source>
        <dbReference type="PROSITE-ProRule" id="PRU01023"/>
    </source>
</evidence>
<dbReference type="Gene3D" id="3.40.50.150">
    <property type="entry name" value="Vaccinia Virus protein VP39"/>
    <property type="match status" value="1"/>
</dbReference>
<feature type="domain" description="SAM-dependent MTase RsmB/NOP-type" evidence="16">
    <location>
        <begin position="1"/>
        <end position="267"/>
    </location>
</feature>
<evidence type="ECO:0000256" key="12">
    <source>
        <dbReference type="ARBA" id="ARBA00050027"/>
    </source>
</evidence>
<dbReference type="PANTHER" id="PTHR22808">
    <property type="entry name" value="NCL1 YEAST -RELATED NOL1/NOP2/FMU SUN DOMAIN-CONTAINING"/>
    <property type="match status" value="1"/>
</dbReference>
<dbReference type="GO" id="GO:0031167">
    <property type="term" value="P:rRNA methylation"/>
    <property type="evidence" value="ECO:0007669"/>
    <property type="project" value="TreeGrafter"/>
</dbReference>
<evidence type="ECO:0000256" key="10">
    <source>
        <dbReference type="ARBA" id="ARBA00049302"/>
    </source>
</evidence>
<feature type="active site" description="Nucleophile" evidence="14">
    <location>
        <position position="216"/>
    </location>
</feature>
<comment type="subcellular location">
    <subcellularLocation>
        <location evidence="1">Mitochondrion</location>
    </subcellularLocation>
</comment>
<evidence type="ECO:0000313" key="17">
    <source>
        <dbReference type="Ensembl" id="ENSPTEP00000024907.1"/>
    </source>
</evidence>
<dbReference type="InterPro" id="IPR029063">
    <property type="entry name" value="SAM-dependent_MTases_sf"/>
</dbReference>
<feature type="binding site" evidence="14">
    <location>
        <position position="162"/>
    </location>
    <ligand>
        <name>S-adenosyl-L-methionine</name>
        <dbReference type="ChEBI" id="CHEBI:59789"/>
    </ligand>
</feature>
<dbReference type="PROSITE" id="PS51686">
    <property type="entry name" value="SAM_MT_RSMB_NOP"/>
    <property type="match status" value="1"/>
</dbReference>
<evidence type="ECO:0000256" key="13">
    <source>
        <dbReference type="ARBA" id="ARBA00050049"/>
    </source>
</evidence>
<dbReference type="AlphaFoldDB" id="A0A8C9HQX1"/>
<comment type="catalytic activity">
    <reaction evidence="10">
        <text>a cytidine in rRNA + S-adenosyl-L-methionine = a 5-methylcytidine in rRNA + S-adenosyl-L-homocysteine + H(+)</text>
        <dbReference type="Rhea" id="RHEA:61484"/>
        <dbReference type="Rhea" id="RHEA-COMP:15836"/>
        <dbReference type="Rhea" id="RHEA-COMP:15837"/>
        <dbReference type="ChEBI" id="CHEBI:15378"/>
        <dbReference type="ChEBI" id="CHEBI:57856"/>
        <dbReference type="ChEBI" id="CHEBI:59789"/>
        <dbReference type="ChEBI" id="CHEBI:74483"/>
        <dbReference type="ChEBI" id="CHEBI:82748"/>
    </reaction>
</comment>
<keyword evidence="8" id="KW-0496">Mitochondrion</keyword>
<evidence type="ECO:0000256" key="8">
    <source>
        <dbReference type="ARBA" id="ARBA00023128"/>
    </source>
</evidence>
<dbReference type="SUPFAM" id="SSF53335">
    <property type="entry name" value="S-adenosyl-L-methionine-dependent methyltransferases"/>
    <property type="match status" value="1"/>
</dbReference>
<evidence type="ECO:0000256" key="11">
    <source>
        <dbReference type="ARBA" id="ARBA00049906"/>
    </source>
</evidence>
<comment type="caution">
    <text evidence="14">Lacks conserved residue(s) required for the propagation of feature annotation.</text>
</comment>
<evidence type="ECO:0000256" key="2">
    <source>
        <dbReference type="ARBA" id="ARBA00022552"/>
    </source>
</evidence>
<dbReference type="InterPro" id="IPR001678">
    <property type="entry name" value="MeTrfase_RsmB-F_NOP2_dom"/>
</dbReference>
<reference evidence="17" key="1">
    <citation type="submission" date="2025-08" db="UniProtKB">
        <authorList>
            <consortium name="Ensembl"/>
        </authorList>
    </citation>
    <scope>IDENTIFICATION</scope>
</reference>
<dbReference type="Proteomes" id="UP000694416">
    <property type="component" value="Unplaced"/>
</dbReference>
<evidence type="ECO:0000259" key="16">
    <source>
        <dbReference type="PROSITE" id="PS51686"/>
    </source>
</evidence>
<evidence type="ECO:0000256" key="7">
    <source>
        <dbReference type="ARBA" id="ARBA00022946"/>
    </source>
</evidence>
<keyword evidence="2" id="KW-0698">rRNA processing</keyword>
<evidence type="ECO:0000313" key="18">
    <source>
        <dbReference type="Proteomes" id="UP000694416"/>
    </source>
</evidence>
<dbReference type="InterPro" id="IPR049560">
    <property type="entry name" value="MeTrfase_RsmB-F_NOP2_cat"/>
</dbReference>
<evidence type="ECO:0000256" key="4">
    <source>
        <dbReference type="ARBA" id="ARBA00022679"/>
    </source>
</evidence>
<evidence type="ECO:0000256" key="5">
    <source>
        <dbReference type="ARBA" id="ARBA00022691"/>
    </source>
</evidence>
<feature type="binding site" evidence="14">
    <location>
        <position position="110"/>
    </location>
    <ligand>
        <name>S-adenosyl-L-methionine</name>
        <dbReference type="ChEBI" id="CHEBI:59789"/>
    </ligand>
</feature>
<accession>A0A8C9HQX1</accession>
<keyword evidence="3 14" id="KW-0489">Methyltransferase</keyword>